<protein>
    <submittedName>
        <fullName evidence="1">Uncharacterized protein</fullName>
    </submittedName>
</protein>
<reference evidence="1" key="1">
    <citation type="journal article" date="2014" name="Front. Microbiol.">
        <title>High frequency of phylogenetically diverse reductive dehalogenase-homologous genes in deep subseafloor sedimentary metagenomes.</title>
        <authorList>
            <person name="Kawai M."/>
            <person name="Futagami T."/>
            <person name="Toyoda A."/>
            <person name="Takaki Y."/>
            <person name="Nishi S."/>
            <person name="Hori S."/>
            <person name="Arai W."/>
            <person name="Tsubouchi T."/>
            <person name="Morono Y."/>
            <person name="Uchiyama I."/>
            <person name="Ito T."/>
            <person name="Fujiyama A."/>
            <person name="Inagaki F."/>
            <person name="Takami H."/>
        </authorList>
    </citation>
    <scope>NUCLEOTIDE SEQUENCE</scope>
    <source>
        <strain evidence="1">Expedition CK06-06</strain>
    </source>
</reference>
<accession>X1QJ28</accession>
<organism evidence="1">
    <name type="scientific">marine sediment metagenome</name>
    <dbReference type="NCBI Taxonomy" id="412755"/>
    <lineage>
        <taxon>unclassified sequences</taxon>
        <taxon>metagenomes</taxon>
        <taxon>ecological metagenomes</taxon>
    </lineage>
</organism>
<dbReference type="AlphaFoldDB" id="X1QJ28"/>
<dbReference type="EMBL" id="BARW01000713">
    <property type="protein sequence ID" value="GAI68263.1"/>
    <property type="molecule type" value="Genomic_DNA"/>
</dbReference>
<proteinExistence type="predicted"/>
<evidence type="ECO:0000313" key="1">
    <source>
        <dbReference type="EMBL" id="GAI68263.1"/>
    </source>
</evidence>
<comment type="caution">
    <text evidence="1">The sequence shown here is derived from an EMBL/GenBank/DDBJ whole genome shotgun (WGS) entry which is preliminary data.</text>
</comment>
<name>X1QJ28_9ZZZZ</name>
<gene>
    <name evidence="1" type="ORF">S12H4_02758</name>
</gene>
<sequence>MAKVKGPLMSFDARGQIAKTLVYLGWKGLKTVRQYVIPANPKTDDQKLQRNYFKAAVAEWHTDGFTDLDAEAWDLYALALKVAKSGFNVCMGLKIKAKVLLKTWLALVDITIADPTTTGCVVTIATETDQTLSLYSGGSKTSFN</sequence>